<name>A0A132A028_SARSC</name>
<evidence type="ECO:0000256" key="5">
    <source>
        <dbReference type="ARBA" id="ARBA00022781"/>
    </source>
</evidence>
<dbReference type="AlphaFoldDB" id="A0A132A028"/>
<evidence type="ECO:0000313" key="9">
    <source>
        <dbReference type="EMBL" id="KPM04482.1"/>
    </source>
</evidence>
<evidence type="ECO:0000256" key="1">
    <source>
        <dbReference type="ARBA" id="ARBA00004141"/>
    </source>
</evidence>
<dbReference type="Proteomes" id="UP000616769">
    <property type="component" value="Unassembled WGS sequence"/>
</dbReference>
<evidence type="ECO:0000256" key="7">
    <source>
        <dbReference type="ARBA" id="ARBA00023065"/>
    </source>
</evidence>
<keyword evidence="8" id="KW-0472">Membrane</keyword>
<dbReference type="InterPro" id="IPR008389">
    <property type="entry name" value="ATPase_V0-cplx_e1/e2_su"/>
</dbReference>
<comment type="caution">
    <text evidence="9">The sequence shown here is derived from an EMBL/GenBank/DDBJ whole genome shotgun (WGS) entry which is preliminary data.</text>
</comment>
<keyword evidence="6" id="KW-1133">Transmembrane helix</keyword>
<evidence type="ECO:0000256" key="2">
    <source>
        <dbReference type="ARBA" id="ARBA00008328"/>
    </source>
</evidence>
<keyword evidence="5" id="KW-0375">Hydrogen ion transport</keyword>
<evidence type="ECO:0000256" key="4">
    <source>
        <dbReference type="ARBA" id="ARBA00022692"/>
    </source>
</evidence>
<evidence type="ECO:0000256" key="6">
    <source>
        <dbReference type="ARBA" id="ARBA00022989"/>
    </source>
</evidence>
<dbReference type="VEuPathDB" id="VectorBase:SSCA004220"/>
<organism evidence="9 10">
    <name type="scientific">Sarcoptes scabiei</name>
    <name type="common">Itch mite</name>
    <name type="synonym">Acarus scabiei</name>
    <dbReference type="NCBI Taxonomy" id="52283"/>
    <lineage>
        <taxon>Eukaryota</taxon>
        <taxon>Metazoa</taxon>
        <taxon>Ecdysozoa</taxon>
        <taxon>Arthropoda</taxon>
        <taxon>Chelicerata</taxon>
        <taxon>Arachnida</taxon>
        <taxon>Acari</taxon>
        <taxon>Acariformes</taxon>
        <taxon>Sarcoptiformes</taxon>
        <taxon>Astigmata</taxon>
        <taxon>Psoroptidia</taxon>
        <taxon>Sarcoptoidea</taxon>
        <taxon>Sarcoptidae</taxon>
        <taxon>Sarcoptinae</taxon>
        <taxon>Sarcoptes</taxon>
    </lineage>
</organism>
<protein>
    <submittedName>
        <fullName evidence="9">ATP synthase subunit H-like protein</fullName>
    </submittedName>
</protein>
<dbReference type="Pfam" id="PF05493">
    <property type="entry name" value="ATP_synt_H"/>
    <property type="match status" value="1"/>
</dbReference>
<accession>A0A132A028</accession>
<gene>
    <name evidence="9" type="ORF">QR98_0029300</name>
</gene>
<keyword evidence="7" id="KW-0406">Ion transport</keyword>
<dbReference type="GO" id="GO:0033179">
    <property type="term" value="C:proton-transporting V-type ATPase, V0 domain"/>
    <property type="evidence" value="ECO:0007669"/>
    <property type="project" value="InterPro"/>
</dbReference>
<evidence type="ECO:0000256" key="3">
    <source>
        <dbReference type="ARBA" id="ARBA00022448"/>
    </source>
</evidence>
<comment type="subcellular location">
    <subcellularLocation>
        <location evidence="1">Membrane</location>
        <topology evidence="1">Multi-pass membrane protein</topology>
    </subcellularLocation>
</comment>
<proteinExistence type="inferred from homology"/>
<evidence type="ECO:0000313" key="10">
    <source>
        <dbReference type="Proteomes" id="UP000616769"/>
    </source>
</evidence>
<keyword evidence="4" id="KW-0812">Transmembrane</keyword>
<reference evidence="9 10" key="1">
    <citation type="journal article" date="2015" name="Parasit. Vectors">
        <title>Draft genome of the scabies mite.</title>
        <authorList>
            <person name="Rider S.D.Jr."/>
            <person name="Morgan M.S."/>
            <person name="Arlian L.G."/>
        </authorList>
    </citation>
    <scope>NUCLEOTIDE SEQUENCE [LARGE SCALE GENOMIC DNA]</scope>
    <source>
        <strain evidence="9">Arlian Lab</strain>
    </source>
</reference>
<evidence type="ECO:0000256" key="8">
    <source>
        <dbReference type="ARBA" id="ARBA00023136"/>
    </source>
</evidence>
<dbReference type="GO" id="GO:0046961">
    <property type="term" value="F:proton-transporting ATPase activity, rotational mechanism"/>
    <property type="evidence" value="ECO:0007669"/>
    <property type="project" value="InterPro"/>
</dbReference>
<sequence length="66" mass="7617">MYFNWHQWIVPIGISAFWFVIGFVVPIFVPKGPNKGWATTYIAQMNPLFGPQIKNSTLILMKAWGF</sequence>
<dbReference type="EMBL" id="JXLN01008976">
    <property type="protein sequence ID" value="KPM04482.1"/>
    <property type="molecule type" value="Genomic_DNA"/>
</dbReference>
<keyword evidence="3" id="KW-0813">Transport</keyword>
<comment type="similarity">
    <text evidence="2">Belongs to the V-ATPase e1/e2 subunit family.</text>
</comment>